<dbReference type="AlphaFoldDB" id="A0A9D4UVS1"/>
<proteinExistence type="predicted"/>
<name>A0A9D4UVS1_ADICA</name>
<keyword evidence="2" id="KW-1185">Reference proteome</keyword>
<accession>A0A9D4UVS1</accession>
<protein>
    <submittedName>
        <fullName evidence="1">Uncharacterized protein</fullName>
    </submittedName>
</protein>
<evidence type="ECO:0000313" key="1">
    <source>
        <dbReference type="EMBL" id="KAI5074729.1"/>
    </source>
</evidence>
<sequence>MAVTASLGWRKQSGRDCRRRRQVEMYWKLKVIAANLQAAQVKSTPFQYIVVGIQTSDKITRLASNEIFSKQVNI</sequence>
<gene>
    <name evidence="1" type="ORF">GOP47_0010690</name>
</gene>
<evidence type="ECO:0000313" key="2">
    <source>
        <dbReference type="Proteomes" id="UP000886520"/>
    </source>
</evidence>
<reference evidence="1" key="1">
    <citation type="submission" date="2021-01" db="EMBL/GenBank/DDBJ databases">
        <title>Adiantum capillus-veneris genome.</title>
        <authorList>
            <person name="Fang Y."/>
            <person name="Liao Q."/>
        </authorList>
    </citation>
    <scope>NUCLEOTIDE SEQUENCE</scope>
    <source>
        <strain evidence="1">H3</strain>
        <tissue evidence="1">Leaf</tissue>
    </source>
</reference>
<dbReference type="Proteomes" id="UP000886520">
    <property type="component" value="Chromosome 10"/>
</dbReference>
<dbReference type="EMBL" id="JABFUD020000010">
    <property type="protein sequence ID" value="KAI5074729.1"/>
    <property type="molecule type" value="Genomic_DNA"/>
</dbReference>
<organism evidence="1 2">
    <name type="scientific">Adiantum capillus-veneris</name>
    <name type="common">Maidenhair fern</name>
    <dbReference type="NCBI Taxonomy" id="13818"/>
    <lineage>
        <taxon>Eukaryota</taxon>
        <taxon>Viridiplantae</taxon>
        <taxon>Streptophyta</taxon>
        <taxon>Embryophyta</taxon>
        <taxon>Tracheophyta</taxon>
        <taxon>Polypodiopsida</taxon>
        <taxon>Polypodiidae</taxon>
        <taxon>Polypodiales</taxon>
        <taxon>Pteridineae</taxon>
        <taxon>Pteridaceae</taxon>
        <taxon>Vittarioideae</taxon>
        <taxon>Adiantum</taxon>
    </lineage>
</organism>
<comment type="caution">
    <text evidence="1">The sequence shown here is derived from an EMBL/GenBank/DDBJ whole genome shotgun (WGS) entry which is preliminary data.</text>
</comment>